<dbReference type="Pfam" id="PF05133">
    <property type="entry name" value="SPP1_portal"/>
    <property type="match status" value="1"/>
</dbReference>
<proteinExistence type="predicted"/>
<evidence type="ECO:0000256" key="1">
    <source>
        <dbReference type="SAM" id="MobiDB-lite"/>
    </source>
</evidence>
<feature type="region of interest" description="Disordered" evidence="1">
    <location>
        <begin position="479"/>
        <end position="500"/>
    </location>
</feature>
<dbReference type="NCBIfam" id="TIGR01538">
    <property type="entry name" value="portal_SPP1"/>
    <property type="match status" value="1"/>
</dbReference>
<organism evidence="2 3">
    <name type="scientific">Streptococcus equi subsp. equi (strain 4047)</name>
    <dbReference type="NCBI Taxonomy" id="553482"/>
    <lineage>
        <taxon>Bacteria</taxon>
        <taxon>Bacillati</taxon>
        <taxon>Bacillota</taxon>
        <taxon>Bacilli</taxon>
        <taxon>Lactobacillales</taxon>
        <taxon>Streptococcaceae</taxon>
        <taxon>Streptococcus</taxon>
    </lineage>
</organism>
<sequence length="500" mass="57974">MLYTETFKDSTGNAKLLEFRFHRESRMRYQTSDLSGLFDEGYKLLLDYIKHHESKQKPRIQELLDYAEGNNHTVCESGRRREADMADSRAIHNYGKYISTFKQGYLVGNPIRVEYEDNDDAKKQLFKELADKNNFHQLNRRLVKDLSKVGRAYELIYRSMDDKTEVVRLDPRETFIIYQADVGQASLVGVRYYNKSQLDRTKKTVEVYTDNEIIYFDYDGQLTEVDRRPHIFKSVPITEYLNTDDGLGDYETELSLIDLYDAAQSDTANYMQDLSDAILAIIGRVSFPSYVDTKEKAIEYLRAMRKARLLNLEPPVDTEGREGSVDAKYLYKQYDVNGTEAYKDRVVQDIHRFTNTPDMSDSKFAGTQSGEALKWKVFGLDQERVDLQALFEQSLKRRYKLIARVSELLKEIDGFDISKLKITFTPNLPKSLHEKIEAFKALGGELSQKTTMSITDIVENPDKEIASINDEAKNRSLLAQKMESEGRMTDRELARDYNHE</sequence>
<dbReference type="Proteomes" id="UP000001365">
    <property type="component" value="Chromosome"/>
</dbReference>
<dbReference type="KEGG" id="seu:SEQ_1758"/>
<reference evidence="2 3" key="1">
    <citation type="journal article" date="2009" name="PLoS Pathog.">
        <title>Genomic evidence for the evolution of Streptococcus equi: host restriction, increased virulence, and genetic exchange with human pathogens.</title>
        <authorList>
            <person name="Holden M.T.G."/>
            <person name="Heather Z."/>
            <person name="Paillot R."/>
            <person name="Steward K.F."/>
            <person name="Webb K."/>
            <person name="Ainslie F."/>
            <person name="Jourdan T."/>
            <person name="Bason N.C."/>
            <person name="Holroyd N.E."/>
            <person name="Mungall K."/>
            <person name="Quail M.A."/>
            <person name="Sanders M."/>
            <person name="Simmonds M."/>
            <person name="Willey D."/>
            <person name="Brooks K."/>
            <person name="Aanensen D.M."/>
            <person name="Spratt B.G."/>
            <person name="Jolley K.A."/>
            <person name="Maiden M.C.J."/>
            <person name="Kehoe M."/>
            <person name="Chanter N."/>
            <person name="Bentley S.D."/>
            <person name="Robinson C."/>
            <person name="Maskell D.J."/>
            <person name="Parkhill J."/>
            <person name="Waller A.S."/>
        </authorList>
    </citation>
    <scope>NUCLEOTIDE SEQUENCE [LARGE SCALE GENOMIC DNA]</scope>
    <source>
        <strain evidence="2 3">4047</strain>
    </source>
</reference>
<accession>C0M6V6</accession>
<dbReference type="InterPro" id="IPR006428">
    <property type="entry name" value="Portal_SPP1-type"/>
</dbReference>
<dbReference type="InterPro" id="IPR021145">
    <property type="entry name" value="Portal_protein_SPP1_Gp6-like"/>
</dbReference>
<evidence type="ECO:0000313" key="3">
    <source>
        <dbReference type="Proteomes" id="UP000001365"/>
    </source>
</evidence>
<dbReference type="EMBL" id="FM204883">
    <property type="protein sequence ID" value="CAW94857.1"/>
    <property type="molecule type" value="Genomic_DNA"/>
</dbReference>
<dbReference type="OrthoDB" id="3189403at2"/>
<dbReference type="RefSeq" id="WP_012679983.1">
    <property type="nucleotide sequence ID" value="NC_012471.1"/>
</dbReference>
<name>C0M6V6_STRE4</name>
<feature type="compositionally biased region" description="Basic and acidic residues" evidence="1">
    <location>
        <begin position="482"/>
        <end position="500"/>
    </location>
</feature>
<evidence type="ECO:0000313" key="2">
    <source>
        <dbReference type="EMBL" id="CAW94857.1"/>
    </source>
</evidence>
<gene>
    <name evidence="2" type="ordered locus">SEQ_1758</name>
</gene>
<dbReference type="HOGENOM" id="CLU_034083_1_1_9"/>
<dbReference type="AlphaFoldDB" id="C0M6V6"/>
<protein>
    <submittedName>
        <fullName evidence="2">Putative phage portal protein</fullName>
    </submittedName>
</protein>